<dbReference type="PANTHER" id="PTHR42879">
    <property type="entry name" value="3-OXOACYL-(ACYL-CARRIER-PROTEIN) REDUCTASE"/>
    <property type="match status" value="1"/>
</dbReference>
<dbReference type="GO" id="GO:0032787">
    <property type="term" value="P:monocarboxylic acid metabolic process"/>
    <property type="evidence" value="ECO:0007669"/>
    <property type="project" value="UniProtKB-ARBA"/>
</dbReference>
<feature type="domain" description="Ketoreductase" evidence="3">
    <location>
        <begin position="19"/>
        <end position="199"/>
    </location>
</feature>
<dbReference type="InterPro" id="IPR020904">
    <property type="entry name" value="Sc_DH/Rdtase_CS"/>
</dbReference>
<name>A0A345E813_9EURY</name>
<dbReference type="Proteomes" id="UP000253273">
    <property type="component" value="Plasmid pCBA1113-02"/>
</dbReference>
<dbReference type="KEGG" id="haj:DU500_17840"/>
<gene>
    <name evidence="4" type="ORF">DU500_17840</name>
</gene>
<reference evidence="4 5" key="1">
    <citation type="submission" date="2018-07" db="EMBL/GenBank/DDBJ databases">
        <title>Genome sequences of Haloplanus sp. CBA1113.</title>
        <authorList>
            <person name="Kim Y.B."/>
            <person name="Roh S.W."/>
        </authorList>
    </citation>
    <scope>NUCLEOTIDE SEQUENCE [LARGE SCALE GENOMIC DNA]</scope>
    <source>
        <strain evidence="4 5">CBA1113</strain>
        <plasmid evidence="4 5">pCBA1113-02</plasmid>
    </source>
</reference>
<organism evidence="4 5">
    <name type="scientific">Haloplanus rubicundus</name>
    <dbReference type="NCBI Taxonomy" id="1547898"/>
    <lineage>
        <taxon>Archaea</taxon>
        <taxon>Methanobacteriati</taxon>
        <taxon>Methanobacteriota</taxon>
        <taxon>Stenosarchaea group</taxon>
        <taxon>Halobacteria</taxon>
        <taxon>Halobacteriales</taxon>
        <taxon>Haloferacaceae</taxon>
        <taxon>Haloplanus</taxon>
    </lineage>
</organism>
<evidence type="ECO:0000256" key="1">
    <source>
        <dbReference type="ARBA" id="ARBA00006484"/>
    </source>
</evidence>
<dbReference type="NCBIfam" id="NF009466">
    <property type="entry name" value="PRK12826.1-2"/>
    <property type="match status" value="1"/>
</dbReference>
<dbReference type="GO" id="GO:0016491">
    <property type="term" value="F:oxidoreductase activity"/>
    <property type="evidence" value="ECO:0007669"/>
    <property type="project" value="UniProtKB-KW"/>
</dbReference>
<dbReference type="InterPro" id="IPR050259">
    <property type="entry name" value="SDR"/>
</dbReference>
<dbReference type="GeneID" id="37285287"/>
<evidence type="ECO:0000256" key="2">
    <source>
        <dbReference type="ARBA" id="ARBA00023002"/>
    </source>
</evidence>
<dbReference type="NCBIfam" id="NF005559">
    <property type="entry name" value="PRK07231.1"/>
    <property type="match status" value="1"/>
</dbReference>
<proteinExistence type="inferred from homology"/>
<dbReference type="CDD" id="cd05333">
    <property type="entry name" value="BKR_SDR_c"/>
    <property type="match status" value="1"/>
</dbReference>
<dbReference type="RefSeq" id="WP_114587454.1">
    <property type="nucleotide sequence ID" value="NZ_CP031152.1"/>
</dbReference>
<dbReference type="AlphaFoldDB" id="A0A345E813"/>
<sequence>MSLAPPTVDRQSDTALEGKTVVVTGASRGIGRGIAEELGAHGGNIAVNYRSSNDEATEVASLIDEAAGEAVTVQGDVADLEAMQTMADQVHDEFGAVDVLVNNAGITMDHSFEHMTPEEWQSVVDVNLTGVFNVTKAFYEDIREADEGRIINISSIIGEEGNFGQANYAASKAGVHGLTRTLAKELAPSGSTANCVSPGFTETDMLDDVPETIQEKIRDDIPLSNFAQTEDIAALVRFLASEESRHLTGQVLSVSGGHNL</sequence>
<protein>
    <submittedName>
        <fullName evidence="4">Beta-ketoacyl-ACP reductase</fullName>
    </submittedName>
</protein>
<dbReference type="SMART" id="SM00822">
    <property type="entry name" value="PKS_KR"/>
    <property type="match status" value="1"/>
</dbReference>
<dbReference type="PROSITE" id="PS00061">
    <property type="entry name" value="ADH_SHORT"/>
    <property type="match status" value="1"/>
</dbReference>
<dbReference type="EMBL" id="CP031152">
    <property type="protein sequence ID" value="AXG08335.1"/>
    <property type="molecule type" value="Genomic_DNA"/>
</dbReference>
<dbReference type="InterPro" id="IPR057326">
    <property type="entry name" value="KR_dom"/>
</dbReference>
<evidence type="ECO:0000313" key="4">
    <source>
        <dbReference type="EMBL" id="AXG08335.1"/>
    </source>
</evidence>
<dbReference type="InterPro" id="IPR036291">
    <property type="entry name" value="NAD(P)-bd_dom_sf"/>
</dbReference>
<dbReference type="SUPFAM" id="SSF51735">
    <property type="entry name" value="NAD(P)-binding Rossmann-fold domains"/>
    <property type="match status" value="1"/>
</dbReference>
<dbReference type="FunFam" id="3.40.50.720:FF:000173">
    <property type="entry name" value="3-oxoacyl-[acyl-carrier protein] reductase"/>
    <property type="match status" value="1"/>
</dbReference>
<evidence type="ECO:0000313" key="5">
    <source>
        <dbReference type="Proteomes" id="UP000253273"/>
    </source>
</evidence>
<dbReference type="PRINTS" id="PR00081">
    <property type="entry name" value="GDHRDH"/>
</dbReference>
<dbReference type="OrthoDB" id="281764at2157"/>
<evidence type="ECO:0000259" key="3">
    <source>
        <dbReference type="SMART" id="SM00822"/>
    </source>
</evidence>
<dbReference type="Pfam" id="PF13561">
    <property type="entry name" value="adh_short_C2"/>
    <property type="match status" value="1"/>
</dbReference>
<geneLocation type="plasmid" evidence="4 5">
    <name>pCBA1113-02</name>
</geneLocation>
<dbReference type="PRINTS" id="PR00080">
    <property type="entry name" value="SDRFAMILY"/>
</dbReference>
<keyword evidence="4" id="KW-0614">Plasmid</keyword>
<dbReference type="PANTHER" id="PTHR42879:SF2">
    <property type="entry name" value="3-OXOACYL-[ACYL-CARRIER-PROTEIN] REDUCTASE FABG"/>
    <property type="match status" value="1"/>
</dbReference>
<keyword evidence="2" id="KW-0560">Oxidoreductase</keyword>
<comment type="similarity">
    <text evidence="1">Belongs to the short-chain dehydrogenases/reductases (SDR) family.</text>
</comment>
<keyword evidence="5" id="KW-1185">Reference proteome</keyword>
<dbReference type="InterPro" id="IPR002347">
    <property type="entry name" value="SDR_fam"/>
</dbReference>
<dbReference type="Gene3D" id="3.40.50.720">
    <property type="entry name" value="NAD(P)-binding Rossmann-like Domain"/>
    <property type="match status" value="1"/>
</dbReference>
<accession>A0A345E813</accession>